<name>A0A328P5W6_9GAMM</name>
<keyword evidence="2" id="KW-1185">Reference proteome</keyword>
<dbReference type="Proteomes" id="UP000248926">
    <property type="component" value="Unassembled WGS sequence"/>
</dbReference>
<evidence type="ECO:0000313" key="2">
    <source>
        <dbReference type="Proteomes" id="UP000248926"/>
    </source>
</evidence>
<dbReference type="Pfam" id="PF12276">
    <property type="entry name" value="DUF3617"/>
    <property type="match status" value="1"/>
</dbReference>
<evidence type="ECO:0000313" key="1">
    <source>
        <dbReference type="EMBL" id="RAO75634.1"/>
    </source>
</evidence>
<organism evidence="1 2">
    <name type="scientific">Dyella jiangningensis</name>
    <dbReference type="NCBI Taxonomy" id="1379159"/>
    <lineage>
        <taxon>Bacteria</taxon>
        <taxon>Pseudomonadati</taxon>
        <taxon>Pseudomonadota</taxon>
        <taxon>Gammaproteobacteria</taxon>
        <taxon>Lysobacterales</taxon>
        <taxon>Rhodanobacteraceae</taxon>
        <taxon>Dyella</taxon>
    </lineage>
</organism>
<evidence type="ECO:0008006" key="3">
    <source>
        <dbReference type="Google" id="ProtNLM"/>
    </source>
</evidence>
<sequence length="217" mass="23630">MPCRAACCGARTGAKRTRWRLHDAEAVWRYLAQPHGPPGLMEILMSAPRRLLLAFSLLGFATVAMAQDLPANMPKRKPGLWEMQTSGMGGHAQMMKLCLDADTDQAMYKMGSQMSGQMCSKFNVNVQGATVVSDAVCKLNTPNGAVNMTSHSETKFDGDTAYRTEGHMKYEPAVMGQSEMAMTSSGHWVGECPAGQKPGDMVMPNGSTMNIKDMQHH</sequence>
<proteinExistence type="predicted"/>
<dbReference type="AlphaFoldDB" id="A0A328P5W6"/>
<protein>
    <recommendedName>
        <fullName evidence="3">DUF3617 domain-containing protein</fullName>
    </recommendedName>
</protein>
<dbReference type="EMBL" id="NFZS01000004">
    <property type="protein sequence ID" value="RAO75634.1"/>
    <property type="molecule type" value="Genomic_DNA"/>
</dbReference>
<gene>
    <name evidence="1" type="ORF">CA260_16390</name>
</gene>
<dbReference type="OrthoDB" id="9181580at2"/>
<comment type="caution">
    <text evidence="1">The sequence shown here is derived from an EMBL/GenBank/DDBJ whole genome shotgun (WGS) entry which is preliminary data.</text>
</comment>
<accession>A0A328P5W6</accession>
<reference evidence="1 2" key="1">
    <citation type="journal article" date="2018" name="Genet. Mol. Biol.">
        <title>The genome sequence of Dyella jiangningensis FCAV SCS01 from a lignocellulose-decomposing microbial consortium metagenome reveals potential for biotechnological applications.</title>
        <authorList>
            <person name="Desiderato J.G."/>
            <person name="Alvarenga D.O."/>
            <person name="Constancio M.T.L."/>
            <person name="Alves L.M.C."/>
            <person name="Varani A.M."/>
        </authorList>
    </citation>
    <scope>NUCLEOTIDE SEQUENCE [LARGE SCALE GENOMIC DNA]</scope>
    <source>
        <strain evidence="1 2">FCAV SCS01</strain>
    </source>
</reference>
<dbReference type="InterPro" id="IPR022061">
    <property type="entry name" value="DUF3617"/>
</dbReference>